<evidence type="ECO:0000313" key="2">
    <source>
        <dbReference type="Proteomes" id="UP000053660"/>
    </source>
</evidence>
<dbReference type="OrthoDB" id="5977230at2759"/>
<protein>
    <submittedName>
        <fullName evidence="1">Uncharacterized protein</fullName>
    </submittedName>
</protein>
<sequence length="82" mass="9469">MMAALKHCATHFSKEREDFTTYLFSFFFKELEFDSFFTSELHSDSLQPPRRRRSLGELTALNSGTAKDVLGTTIAIECREKQ</sequence>
<dbReference type="Proteomes" id="UP000053660">
    <property type="component" value="Unassembled WGS sequence"/>
</dbReference>
<dbReference type="EMBL" id="KN558661">
    <property type="protein sequence ID" value="KHJ87059.1"/>
    <property type="molecule type" value="Genomic_DNA"/>
</dbReference>
<gene>
    <name evidence="1" type="ORF">OESDEN_13174</name>
</gene>
<keyword evidence="2" id="KW-1185">Reference proteome</keyword>
<proteinExistence type="predicted"/>
<evidence type="ECO:0000313" key="1">
    <source>
        <dbReference type="EMBL" id="KHJ87059.1"/>
    </source>
</evidence>
<dbReference type="AlphaFoldDB" id="A0A0B1SQ43"/>
<accession>A0A0B1SQ43</accession>
<name>A0A0B1SQ43_OESDE</name>
<feature type="non-terminal residue" evidence="1">
    <location>
        <position position="82"/>
    </location>
</feature>
<reference evidence="1 2" key="1">
    <citation type="submission" date="2014-03" db="EMBL/GenBank/DDBJ databases">
        <title>Draft genome of the hookworm Oesophagostomum dentatum.</title>
        <authorList>
            <person name="Mitreva M."/>
        </authorList>
    </citation>
    <scope>NUCLEOTIDE SEQUENCE [LARGE SCALE GENOMIC DNA]</scope>
    <source>
        <strain evidence="1 2">OD-Hann</strain>
    </source>
</reference>
<organism evidence="1 2">
    <name type="scientific">Oesophagostomum dentatum</name>
    <name type="common">Nodular worm</name>
    <dbReference type="NCBI Taxonomy" id="61180"/>
    <lineage>
        <taxon>Eukaryota</taxon>
        <taxon>Metazoa</taxon>
        <taxon>Ecdysozoa</taxon>
        <taxon>Nematoda</taxon>
        <taxon>Chromadorea</taxon>
        <taxon>Rhabditida</taxon>
        <taxon>Rhabditina</taxon>
        <taxon>Rhabditomorpha</taxon>
        <taxon>Strongyloidea</taxon>
        <taxon>Strongylidae</taxon>
        <taxon>Oesophagostomum</taxon>
    </lineage>
</organism>